<dbReference type="PROSITE" id="PS51371">
    <property type="entry name" value="CBS"/>
    <property type="match status" value="1"/>
</dbReference>
<dbReference type="OrthoDB" id="1099513at2"/>
<dbReference type="EMBL" id="CP039393">
    <property type="protein sequence ID" value="QCD36679.1"/>
    <property type="molecule type" value="Genomic_DNA"/>
</dbReference>
<evidence type="ECO:0000313" key="3">
    <source>
        <dbReference type="EMBL" id="QCD36679.1"/>
    </source>
</evidence>
<evidence type="ECO:0000313" key="4">
    <source>
        <dbReference type="Proteomes" id="UP000297031"/>
    </source>
</evidence>
<dbReference type="Gene3D" id="3.10.580.10">
    <property type="entry name" value="CBS-domain"/>
    <property type="match status" value="1"/>
</dbReference>
<dbReference type="SUPFAM" id="SSF54631">
    <property type="entry name" value="CBS-domain pair"/>
    <property type="match status" value="1"/>
</dbReference>
<name>A0A4P7VQU1_9BACT</name>
<reference evidence="3 4" key="1">
    <citation type="submission" date="2019-02" db="EMBL/GenBank/DDBJ databases">
        <title>Isolation and identification of novel species under the genus Muribaculum.</title>
        <authorList>
            <person name="Miyake S."/>
            <person name="Ding Y."/>
            <person name="Low A."/>
            <person name="Soh M."/>
            <person name="Seedorf H."/>
        </authorList>
    </citation>
    <scope>NUCLEOTIDE SEQUENCE [LARGE SCALE GENOMIC DNA]</scope>
    <source>
        <strain evidence="3 4">TLL-A4</strain>
    </source>
</reference>
<organism evidence="3 4">
    <name type="scientific">Muribaculum gordoncarteri</name>
    <dbReference type="NCBI Taxonomy" id="2530390"/>
    <lineage>
        <taxon>Bacteria</taxon>
        <taxon>Pseudomonadati</taxon>
        <taxon>Bacteroidota</taxon>
        <taxon>Bacteroidia</taxon>
        <taxon>Bacteroidales</taxon>
        <taxon>Muribaculaceae</taxon>
        <taxon>Muribaculum</taxon>
    </lineage>
</organism>
<protein>
    <submittedName>
        <fullName evidence="3">CBS domain-containing protein</fullName>
    </submittedName>
</protein>
<dbReference type="AlphaFoldDB" id="A0A4P7VQU1"/>
<evidence type="ECO:0000259" key="2">
    <source>
        <dbReference type="PROSITE" id="PS51371"/>
    </source>
</evidence>
<dbReference type="KEGG" id="mgod:E7746_12710"/>
<dbReference type="InterPro" id="IPR046342">
    <property type="entry name" value="CBS_dom_sf"/>
</dbReference>
<feature type="domain" description="CBS" evidence="2">
    <location>
        <begin position="13"/>
        <end position="69"/>
    </location>
</feature>
<keyword evidence="4" id="KW-1185">Reference proteome</keyword>
<evidence type="ECO:0000256" key="1">
    <source>
        <dbReference type="PROSITE-ProRule" id="PRU00703"/>
    </source>
</evidence>
<gene>
    <name evidence="3" type="ORF">E7746_12710</name>
</gene>
<accession>A0A4P7VQU1</accession>
<dbReference type="Proteomes" id="UP000297031">
    <property type="component" value="Chromosome"/>
</dbReference>
<dbReference type="InterPro" id="IPR000644">
    <property type="entry name" value="CBS_dom"/>
</dbReference>
<keyword evidence="1" id="KW-0129">CBS domain</keyword>
<dbReference type="Pfam" id="PF00571">
    <property type="entry name" value="CBS"/>
    <property type="match status" value="1"/>
</dbReference>
<sequence length="224" mass="24365">MRKRKVLTAKDAISTQIVPLRSATTYREGLEEMRNAGRHILPVVDDGVYIGLVSDSAPLYAMESVGDAVTVMKPVIASTPMPLLLWRMVDEQASIFPVVDDLTGDYIGAVDRESIIRSVARLFPQVDESTELTITCRPSQYSASAIAHAVEDADAHLLNLNVTAGTAPDSPTTVQLRVNHSRGESVARSLQRYGYDTVEMGGTPGLVNSDLAERVNALLHYLEV</sequence>
<proteinExistence type="predicted"/>